<evidence type="ECO:0000259" key="1">
    <source>
        <dbReference type="Pfam" id="PF06985"/>
    </source>
</evidence>
<evidence type="ECO:0000313" key="3">
    <source>
        <dbReference type="Proteomes" id="UP000799438"/>
    </source>
</evidence>
<organism evidence="2 3">
    <name type="scientific">Aplosporella prunicola CBS 121167</name>
    <dbReference type="NCBI Taxonomy" id="1176127"/>
    <lineage>
        <taxon>Eukaryota</taxon>
        <taxon>Fungi</taxon>
        <taxon>Dikarya</taxon>
        <taxon>Ascomycota</taxon>
        <taxon>Pezizomycotina</taxon>
        <taxon>Dothideomycetes</taxon>
        <taxon>Dothideomycetes incertae sedis</taxon>
        <taxon>Botryosphaeriales</taxon>
        <taxon>Aplosporellaceae</taxon>
        <taxon>Aplosporella</taxon>
    </lineage>
</organism>
<dbReference type="RefSeq" id="XP_033398544.1">
    <property type="nucleotide sequence ID" value="XM_033543101.1"/>
</dbReference>
<dbReference type="GeneID" id="54300598"/>
<dbReference type="OrthoDB" id="5386682at2759"/>
<dbReference type="PANTHER" id="PTHR24148:SF73">
    <property type="entry name" value="HET DOMAIN PROTEIN (AFU_ORTHOLOGUE AFUA_8G01020)"/>
    <property type="match status" value="1"/>
</dbReference>
<dbReference type="InterPro" id="IPR052895">
    <property type="entry name" value="HetReg/Transcr_Mod"/>
</dbReference>
<dbReference type="Proteomes" id="UP000799438">
    <property type="component" value="Unassembled WGS sequence"/>
</dbReference>
<feature type="domain" description="Heterokaryon incompatibility" evidence="1">
    <location>
        <begin position="50"/>
        <end position="243"/>
    </location>
</feature>
<keyword evidence="3" id="KW-1185">Reference proteome</keyword>
<dbReference type="EMBL" id="ML995483">
    <property type="protein sequence ID" value="KAF2142832.1"/>
    <property type="molecule type" value="Genomic_DNA"/>
</dbReference>
<protein>
    <recommendedName>
        <fullName evidence="1">Heterokaryon incompatibility domain-containing protein</fullName>
    </recommendedName>
</protein>
<evidence type="ECO:0000313" key="2">
    <source>
        <dbReference type="EMBL" id="KAF2142832.1"/>
    </source>
</evidence>
<dbReference type="InterPro" id="IPR010730">
    <property type="entry name" value="HET"/>
</dbReference>
<accession>A0A6A6BF81</accession>
<dbReference type="PANTHER" id="PTHR24148">
    <property type="entry name" value="ANKYRIN REPEAT DOMAIN-CONTAINING PROTEIN 39 HOMOLOG-RELATED"/>
    <property type="match status" value="1"/>
</dbReference>
<sequence>MSCYEYSPLKHPKKFRLLKVCYGTPALRSYNPKKAELELVHARIDQAPPYEAISYVWGNPNKTHTACLALGKTLAITETLDQLLPHLRAASTTGYLWIDQICINQQDRSEVSQQVGMMADIYKGALKTLVWLGNANDVSNLLISTLDTISSRENKFVFREDPYNESWEDESRLVSYLESTFVRPCSTHSVPQMDDDETYSIGSEEQDMDFCHACVLQAASNRRRAACAFMNRPWFCRCWIVQEVLLSKEVKMMIGSQAIAPNDLLRILYASLFTSLEEDLGFVDIWAETSGMRPFCFMMAFWDYLERGNFSTFGAILDDIRCYRVRGYLKATDKRDMIYSLIGLHPNGRALITPDYSLSVEDVYTDTTRSIIEEHRNLKVLGICEQFYDQEPTLALPSWVPDWSREISCRPLCSPSRDNDHFGASGDSEHQVQPRILSRKLVVAGVCVDKITFTHPYKHFQHGLPENRLQGTDAKVSSVDTTVPTAPAVNEETKERLAHLLNGLEFEGLPINTTDKDYNTQERSKILEQYAAGRSICYGTSERVGLSPLPTVTGDMIWVIRGCPVPIVLRQLLEGEYQLVGACCLEGFMKGEVCEKIQAEVCTICLV</sequence>
<dbReference type="AlphaFoldDB" id="A0A6A6BF81"/>
<reference evidence="2" key="1">
    <citation type="journal article" date="2020" name="Stud. Mycol.">
        <title>101 Dothideomycetes genomes: a test case for predicting lifestyles and emergence of pathogens.</title>
        <authorList>
            <person name="Haridas S."/>
            <person name="Albert R."/>
            <person name="Binder M."/>
            <person name="Bloem J."/>
            <person name="Labutti K."/>
            <person name="Salamov A."/>
            <person name="Andreopoulos B."/>
            <person name="Baker S."/>
            <person name="Barry K."/>
            <person name="Bills G."/>
            <person name="Bluhm B."/>
            <person name="Cannon C."/>
            <person name="Castanera R."/>
            <person name="Culley D."/>
            <person name="Daum C."/>
            <person name="Ezra D."/>
            <person name="Gonzalez J."/>
            <person name="Henrissat B."/>
            <person name="Kuo A."/>
            <person name="Liang C."/>
            <person name="Lipzen A."/>
            <person name="Lutzoni F."/>
            <person name="Magnuson J."/>
            <person name="Mondo S."/>
            <person name="Nolan M."/>
            <person name="Ohm R."/>
            <person name="Pangilinan J."/>
            <person name="Park H.-J."/>
            <person name="Ramirez L."/>
            <person name="Alfaro M."/>
            <person name="Sun H."/>
            <person name="Tritt A."/>
            <person name="Yoshinaga Y."/>
            <person name="Zwiers L.-H."/>
            <person name="Turgeon B."/>
            <person name="Goodwin S."/>
            <person name="Spatafora J."/>
            <person name="Crous P."/>
            <person name="Grigoriev I."/>
        </authorList>
    </citation>
    <scope>NUCLEOTIDE SEQUENCE</scope>
    <source>
        <strain evidence="2">CBS 121167</strain>
    </source>
</reference>
<dbReference type="Pfam" id="PF06985">
    <property type="entry name" value="HET"/>
    <property type="match status" value="1"/>
</dbReference>
<gene>
    <name evidence="2" type="ORF">K452DRAFT_307745</name>
</gene>
<proteinExistence type="predicted"/>
<name>A0A6A6BF81_9PEZI</name>